<dbReference type="InterPro" id="IPR029052">
    <property type="entry name" value="Metallo-depent_PP-like"/>
</dbReference>
<feature type="domain" description="Calcineurin-like phosphoesterase" evidence="3">
    <location>
        <begin position="18"/>
        <end position="168"/>
    </location>
</feature>
<comment type="similarity">
    <text evidence="1 2">Belongs to the metallophosphoesterase superfamily. YfcE family.</text>
</comment>
<dbReference type="GO" id="GO:0016787">
    <property type="term" value="F:hydrolase activity"/>
    <property type="evidence" value="ECO:0007669"/>
    <property type="project" value="UniProtKB-UniRule"/>
</dbReference>
<evidence type="ECO:0000259" key="3">
    <source>
        <dbReference type="Pfam" id="PF12850"/>
    </source>
</evidence>
<dbReference type="AlphaFoldDB" id="K0YLU0"/>
<protein>
    <recommendedName>
        <fullName evidence="2">Phosphoesterase</fullName>
        <ecNumber evidence="2">3.1.4.-</ecNumber>
    </recommendedName>
</protein>
<dbReference type="Proteomes" id="UP000006069">
    <property type="component" value="Unassembled WGS sequence"/>
</dbReference>
<dbReference type="InParanoid" id="K0YLU0"/>
<dbReference type="InterPro" id="IPR000979">
    <property type="entry name" value="Phosphodiesterase_MJ0936/Vps29"/>
</dbReference>
<dbReference type="GO" id="GO:0046872">
    <property type="term" value="F:metal ion binding"/>
    <property type="evidence" value="ECO:0007669"/>
    <property type="project" value="UniProtKB-KW"/>
</dbReference>
<dbReference type="eggNOG" id="COG0622">
    <property type="taxonomic scope" value="Bacteria"/>
</dbReference>
<keyword evidence="2" id="KW-0479">Metal-binding</keyword>
<evidence type="ECO:0000256" key="2">
    <source>
        <dbReference type="RuleBase" id="RU362039"/>
    </source>
</evidence>
<organism evidence="4 5">
    <name type="scientific">Slackia piriformis YIT 12062</name>
    <dbReference type="NCBI Taxonomy" id="742818"/>
    <lineage>
        <taxon>Bacteria</taxon>
        <taxon>Bacillati</taxon>
        <taxon>Actinomycetota</taxon>
        <taxon>Coriobacteriia</taxon>
        <taxon>Eggerthellales</taxon>
        <taxon>Eggerthellaceae</taxon>
        <taxon>Slackia</taxon>
    </lineage>
</organism>
<dbReference type="PATRIC" id="fig|742818.3.peg.155"/>
<dbReference type="InterPro" id="IPR024654">
    <property type="entry name" value="Calcineurin-like_PHP_lpxH"/>
</dbReference>
<dbReference type="RefSeq" id="WP_009138378.1">
    <property type="nucleotide sequence ID" value="NZ_JH815198.1"/>
</dbReference>
<proteinExistence type="inferred from homology"/>
<dbReference type="Pfam" id="PF12850">
    <property type="entry name" value="Metallophos_2"/>
    <property type="match status" value="1"/>
</dbReference>
<dbReference type="EC" id="3.1.4.-" evidence="2"/>
<dbReference type="Gene3D" id="3.60.21.10">
    <property type="match status" value="1"/>
</dbReference>
<evidence type="ECO:0000313" key="4">
    <source>
        <dbReference type="EMBL" id="EJZ84537.1"/>
    </source>
</evidence>
<reference evidence="4 5" key="1">
    <citation type="submission" date="2012-08" db="EMBL/GenBank/DDBJ databases">
        <title>The Genome Sequence of Slackia piriformis YIT 12062.</title>
        <authorList>
            <consortium name="The Broad Institute Genome Sequencing Platform"/>
            <person name="Earl A."/>
            <person name="Ward D."/>
            <person name="Feldgarden M."/>
            <person name="Gevers D."/>
            <person name="Morotomi M."/>
            <person name="Walker B."/>
            <person name="Young S.K."/>
            <person name="Zeng Q."/>
            <person name="Gargeya S."/>
            <person name="Fitzgerald M."/>
            <person name="Haas B."/>
            <person name="Abouelleil A."/>
            <person name="Alvarado L."/>
            <person name="Arachchi H.M."/>
            <person name="Berlin A.M."/>
            <person name="Chapman S.B."/>
            <person name="Goldberg J."/>
            <person name="Griggs A."/>
            <person name="Gujja S."/>
            <person name="Hansen M."/>
            <person name="Howarth C."/>
            <person name="Imamovic A."/>
            <person name="Larimer J."/>
            <person name="McCowen C."/>
            <person name="Montmayeur A."/>
            <person name="Murphy C."/>
            <person name="Neiman D."/>
            <person name="Pearson M."/>
            <person name="Priest M."/>
            <person name="Roberts A."/>
            <person name="Saif S."/>
            <person name="Shea T."/>
            <person name="Sisk P."/>
            <person name="Sykes S."/>
            <person name="Wortman J."/>
            <person name="Nusbaum C."/>
            <person name="Birren B."/>
        </authorList>
    </citation>
    <scope>NUCLEOTIDE SEQUENCE [LARGE SCALE GENOMIC DNA]</scope>
    <source>
        <strain evidence="4 5">YIT 12062</strain>
    </source>
</reference>
<comment type="cofactor">
    <cofactor evidence="2">
        <name>a divalent metal cation</name>
        <dbReference type="ChEBI" id="CHEBI:60240"/>
    </cofactor>
</comment>
<dbReference type="HOGENOM" id="CLU_063749_3_0_11"/>
<dbReference type="OrthoDB" id="9785951at2"/>
<gene>
    <name evidence="4" type="ORF">HMPREF9451_00140</name>
</gene>
<dbReference type="EMBL" id="ADMD01000001">
    <property type="protein sequence ID" value="EJZ84537.1"/>
    <property type="molecule type" value="Genomic_DNA"/>
</dbReference>
<accession>K0YLU0</accession>
<keyword evidence="5" id="KW-1185">Reference proteome</keyword>
<evidence type="ECO:0000313" key="5">
    <source>
        <dbReference type="Proteomes" id="UP000006069"/>
    </source>
</evidence>
<dbReference type="SUPFAM" id="SSF56300">
    <property type="entry name" value="Metallo-dependent phosphatases"/>
    <property type="match status" value="1"/>
</dbReference>
<name>K0YLU0_9ACTN</name>
<sequence>MDSNTAASCTSSDRGSFLVGILSDTHGTLPRSAYAELADCDHIIHAGDICGPDILAELETLAPVAAVLGNNDYREYGAAVDKFASVKMAGVSFLVTHKPDDLERALRGCTSALQPGDPVPDVVVHGHTHIPRVVKGKAARPATLLVCPGSVTRPRGGSSPTVAKLALCDGVVKSARLVELTRD</sequence>
<dbReference type="NCBIfam" id="TIGR00040">
    <property type="entry name" value="yfcE"/>
    <property type="match status" value="1"/>
</dbReference>
<evidence type="ECO:0000256" key="1">
    <source>
        <dbReference type="ARBA" id="ARBA00008950"/>
    </source>
</evidence>
<comment type="caution">
    <text evidence="4">The sequence shown here is derived from an EMBL/GenBank/DDBJ whole genome shotgun (WGS) entry which is preliminary data.</text>
</comment>